<feature type="region of interest" description="Disordered" evidence="1">
    <location>
        <begin position="54"/>
        <end position="81"/>
    </location>
</feature>
<evidence type="ECO:0000259" key="2">
    <source>
        <dbReference type="PROSITE" id="PS51186"/>
    </source>
</evidence>
<dbReference type="PROSITE" id="PS51186">
    <property type="entry name" value="GNAT"/>
    <property type="match status" value="1"/>
</dbReference>
<dbReference type="InterPro" id="IPR052729">
    <property type="entry name" value="Acyl/Acetyltrans_Enzymes"/>
</dbReference>
<proteinExistence type="predicted"/>
<evidence type="ECO:0000313" key="4">
    <source>
        <dbReference type="Proteomes" id="UP001360953"/>
    </source>
</evidence>
<sequence>MVLASNDKYLVSLASSTKIGDFWWDQTRSLGWNRSRADHETHWISSEGSYLVLHPNSPSAESTNKSPSDSASEEPSTADINPEAEPLGIILAIPFANKTGWLGSLVVAEPHRGNGGGALLLDAAVEYLKSKGVNQIGLDSVNDQAPMYKRRGFETTGTIKVAEREPLGQSPMVPEEGEGPLGEDSEAARVWLSKTLEQMADIRGVTGQSLLESDKSCTGLERRELWLRSQALIDREDAWGLAVTRLDDLDDLRSWVLVRDCEEGYRVGPMYARTKLHALILLRAIMAKIAVAAEGSQKRLTAEVWAENPDAFGVFARLGWQETGIEYDRMWLKGDVPEEQAKGDKADREAYAWFDAVEG</sequence>
<dbReference type="PANTHER" id="PTHR47237">
    <property type="entry name" value="SLL0310 PROTEIN"/>
    <property type="match status" value="1"/>
</dbReference>
<dbReference type="CDD" id="cd04301">
    <property type="entry name" value="NAT_SF"/>
    <property type="match status" value="1"/>
</dbReference>
<dbReference type="EMBL" id="JBBPEH010000001">
    <property type="protein sequence ID" value="KAK7544371.1"/>
    <property type="molecule type" value="Genomic_DNA"/>
</dbReference>
<dbReference type="SUPFAM" id="SSF55729">
    <property type="entry name" value="Acyl-CoA N-acyltransferases (Nat)"/>
    <property type="match status" value="1"/>
</dbReference>
<feature type="domain" description="N-acetyltransferase" evidence="2">
    <location>
        <begin position="30"/>
        <end position="197"/>
    </location>
</feature>
<feature type="compositionally biased region" description="Polar residues" evidence="1">
    <location>
        <begin position="56"/>
        <end position="79"/>
    </location>
</feature>
<keyword evidence="4" id="KW-1185">Reference proteome</keyword>
<dbReference type="Pfam" id="PF00583">
    <property type="entry name" value="Acetyltransf_1"/>
    <property type="match status" value="1"/>
</dbReference>
<organism evidence="3 4">
    <name type="scientific">Phyllosticta citribraziliensis</name>
    <dbReference type="NCBI Taxonomy" id="989973"/>
    <lineage>
        <taxon>Eukaryota</taxon>
        <taxon>Fungi</taxon>
        <taxon>Dikarya</taxon>
        <taxon>Ascomycota</taxon>
        <taxon>Pezizomycotina</taxon>
        <taxon>Dothideomycetes</taxon>
        <taxon>Dothideomycetes incertae sedis</taxon>
        <taxon>Botryosphaeriales</taxon>
        <taxon>Phyllostictaceae</taxon>
        <taxon>Phyllosticta</taxon>
    </lineage>
</organism>
<comment type="caution">
    <text evidence="3">The sequence shown here is derived from an EMBL/GenBank/DDBJ whole genome shotgun (WGS) entry which is preliminary data.</text>
</comment>
<name>A0ABR1M927_9PEZI</name>
<protein>
    <recommendedName>
        <fullName evidence="2">N-acetyltransferase domain-containing protein</fullName>
    </recommendedName>
</protein>
<dbReference type="InterPro" id="IPR000182">
    <property type="entry name" value="GNAT_dom"/>
</dbReference>
<evidence type="ECO:0000256" key="1">
    <source>
        <dbReference type="SAM" id="MobiDB-lite"/>
    </source>
</evidence>
<dbReference type="Gene3D" id="3.40.630.30">
    <property type="match status" value="1"/>
</dbReference>
<accession>A0ABR1M927</accession>
<dbReference type="GeneID" id="92027147"/>
<evidence type="ECO:0000313" key="3">
    <source>
        <dbReference type="EMBL" id="KAK7544371.1"/>
    </source>
</evidence>
<dbReference type="Proteomes" id="UP001360953">
    <property type="component" value="Unassembled WGS sequence"/>
</dbReference>
<reference evidence="3 4" key="1">
    <citation type="submission" date="2024-04" db="EMBL/GenBank/DDBJ databases">
        <title>Phyllosticta paracitricarpa is synonymous to the EU quarantine fungus P. citricarpa based on phylogenomic analyses.</title>
        <authorList>
            <consortium name="Lawrence Berkeley National Laboratory"/>
            <person name="Van ingen-buijs V.A."/>
            <person name="Van westerhoven A.C."/>
            <person name="Haridas S."/>
            <person name="Skiadas P."/>
            <person name="Martin F."/>
            <person name="Groenewald J.Z."/>
            <person name="Crous P.W."/>
            <person name="Seidl M.F."/>
        </authorList>
    </citation>
    <scope>NUCLEOTIDE SEQUENCE [LARGE SCALE GENOMIC DNA]</scope>
    <source>
        <strain evidence="3 4">CPC 17464</strain>
    </source>
</reference>
<dbReference type="RefSeq" id="XP_066659606.1">
    <property type="nucleotide sequence ID" value="XM_066794241.1"/>
</dbReference>
<gene>
    <name evidence="3" type="ORF">J3D65DRAFT_16951</name>
</gene>
<dbReference type="PANTHER" id="PTHR47237:SF1">
    <property type="entry name" value="SLL0310 PROTEIN"/>
    <property type="match status" value="1"/>
</dbReference>
<dbReference type="InterPro" id="IPR016181">
    <property type="entry name" value="Acyl_CoA_acyltransferase"/>
</dbReference>
<dbReference type="Gene3D" id="3.40.630.90">
    <property type="match status" value="1"/>
</dbReference>